<dbReference type="RefSeq" id="WP_115552183.1">
    <property type="nucleotide sequence ID" value="NZ_CAQJPM010000052.1"/>
</dbReference>
<evidence type="ECO:0000256" key="2">
    <source>
        <dbReference type="ARBA" id="ARBA00022679"/>
    </source>
</evidence>
<dbReference type="InterPro" id="IPR030390">
    <property type="entry name" value="MeTrfase_TrmA_AS"/>
</dbReference>
<feature type="binding site" evidence="5">
    <location>
        <position position="307"/>
    </location>
    <ligand>
        <name>S-adenosyl-L-methionine</name>
        <dbReference type="ChEBI" id="CHEBI:59789"/>
    </ligand>
</feature>
<dbReference type="GO" id="GO:0032259">
    <property type="term" value="P:methylation"/>
    <property type="evidence" value="ECO:0007669"/>
    <property type="project" value="UniProtKB-KW"/>
</dbReference>
<dbReference type="Gene3D" id="2.40.50.1070">
    <property type="match status" value="1"/>
</dbReference>
<dbReference type="NCBIfam" id="TIGR02143">
    <property type="entry name" value="trmA_only"/>
    <property type="match status" value="1"/>
</dbReference>
<evidence type="ECO:0000256" key="5">
    <source>
        <dbReference type="PROSITE-ProRule" id="PRU01024"/>
    </source>
</evidence>
<dbReference type="GO" id="GO:0005829">
    <property type="term" value="C:cytosol"/>
    <property type="evidence" value="ECO:0007669"/>
    <property type="project" value="TreeGrafter"/>
</dbReference>
<dbReference type="GeneID" id="82536331"/>
<dbReference type="OrthoDB" id="9804590at2"/>
<dbReference type="GO" id="GO:0008033">
    <property type="term" value="P:tRNA processing"/>
    <property type="evidence" value="ECO:0007669"/>
    <property type="project" value="UniProtKB-KW"/>
</dbReference>
<dbReference type="FunFam" id="3.40.50.150:FF:000012">
    <property type="entry name" value="tRNA/tmRNA (uracil-C(5))-methyltransferase"/>
    <property type="match status" value="1"/>
</dbReference>
<proteinExistence type="inferred from homology"/>
<dbReference type="PROSITE" id="PS01230">
    <property type="entry name" value="TRMA_1"/>
    <property type="match status" value="1"/>
</dbReference>
<dbReference type="InterPro" id="IPR011869">
    <property type="entry name" value="TrmA_MeTrfase"/>
</dbReference>
<evidence type="ECO:0000256" key="4">
    <source>
        <dbReference type="ARBA" id="ARBA00022694"/>
    </source>
</evidence>
<accession>A0A3D8I9G8</accession>
<evidence type="ECO:0000313" key="8">
    <source>
        <dbReference type="Proteomes" id="UP000256650"/>
    </source>
</evidence>
<dbReference type="InterPro" id="IPR029063">
    <property type="entry name" value="SAM-dependent_MTases_sf"/>
</dbReference>
<dbReference type="GO" id="GO:0019843">
    <property type="term" value="F:rRNA binding"/>
    <property type="evidence" value="ECO:0007669"/>
    <property type="project" value="TreeGrafter"/>
</dbReference>
<feature type="binding site" evidence="5">
    <location>
        <position position="226"/>
    </location>
    <ligand>
        <name>S-adenosyl-L-methionine</name>
        <dbReference type="ChEBI" id="CHEBI:59789"/>
    </ligand>
</feature>
<keyword evidence="4" id="KW-0819">tRNA processing</keyword>
<dbReference type="PANTHER" id="PTHR47790">
    <property type="entry name" value="TRNA/TMRNA (URACIL-C(5))-METHYLTRANSFERASE"/>
    <property type="match status" value="1"/>
</dbReference>
<feature type="active site" description="Nucleophile" evidence="5">
    <location>
        <position position="332"/>
    </location>
</feature>
<dbReference type="SUPFAM" id="SSF53335">
    <property type="entry name" value="S-adenosyl-L-methionine-dependent methyltransferases"/>
    <property type="match status" value="1"/>
</dbReference>
<dbReference type="PROSITE" id="PS51687">
    <property type="entry name" value="SAM_MT_RNA_M5U"/>
    <property type="match status" value="1"/>
</dbReference>
<dbReference type="CDD" id="cd02440">
    <property type="entry name" value="AdoMet_MTases"/>
    <property type="match status" value="1"/>
</dbReference>
<name>A0A3D8I9G8_9HELI</name>
<dbReference type="GO" id="GO:0009451">
    <property type="term" value="P:RNA modification"/>
    <property type="evidence" value="ECO:0007669"/>
    <property type="project" value="UniProtKB-ARBA"/>
</dbReference>
<evidence type="ECO:0000256" key="1">
    <source>
        <dbReference type="ARBA" id="ARBA00022603"/>
    </source>
</evidence>
<protein>
    <submittedName>
        <fullName evidence="7">tRNA (Uridine(54)-C5)-methyltransferase TrmA</fullName>
    </submittedName>
</protein>
<feature type="active site" evidence="6">
    <location>
        <position position="332"/>
    </location>
</feature>
<feature type="binding site" evidence="5">
    <location>
        <position position="247"/>
    </location>
    <ligand>
        <name>S-adenosyl-L-methionine</name>
        <dbReference type="ChEBI" id="CHEBI:59789"/>
    </ligand>
</feature>
<dbReference type="Gene3D" id="3.40.50.150">
    <property type="entry name" value="Vaccinia Virus protein VP39"/>
    <property type="match status" value="1"/>
</dbReference>
<organism evidence="7 8">
    <name type="scientific">Helicobacter ganmani</name>
    <dbReference type="NCBI Taxonomy" id="60246"/>
    <lineage>
        <taxon>Bacteria</taxon>
        <taxon>Pseudomonadati</taxon>
        <taxon>Campylobacterota</taxon>
        <taxon>Epsilonproteobacteria</taxon>
        <taxon>Campylobacterales</taxon>
        <taxon>Helicobacteraceae</taxon>
        <taxon>Helicobacter</taxon>
    </lineage>
</organism>
<reference evidence="7 8" key="1">
    <citation type="submission" date="2018-04" db="EMBL/GenBank/DDBJ databases">
        <title>Novel Campyloabacter and Helicobacter Species and Strains.</title>
        <authorList>
            <person name="Mannion A.J."/>
            <person name="Shen Z."/>
            <person name="Fox J.G."/>
        </authorList>
    </citation>
    <scope>NUCLEOTIDE SEQUENCE [LARGE SCALE GENOMIC DNA]</scope>
    <source>
        <strain evidence="7 8">MIT 99-5101</strain>
    </source>
</reference>
<evidence type="ECO:0000256" key="6">
    <source>
        <dbReference type="PROSITE-ProRule" id="PRU10015"/>
    </source>
</evidence>
<dbReference type="InterPro" id="IPR010280">
    <property type="entry name" value="U5_MeTrfase_fam"/>
</dbReference>
<dbReference type="InterPro" id="IPR030391">
    <property type="entry name" value="MeTrfase_TrmA_CS"/>
</dbReference>
<evidence type="ECO:0000313" key="7">
    <source>
        <dbReference type="EMBL" id="RDU61768.1"/>
    </source>
</evidence>
<dbReference type="HAMAP" id="MF_01011">
    <property type="entry name" value="RNA_methyltr_TrmA"/>
    <property type="match status" value="1"/>
</dbReference>
<dbReference type="EMBL" id="NXLS01000011">
    <property type="protein sequence ID" value="RDU61768.1"/>
    <property type="molecule type" value="Genomic_DNA"/>
</dbReference>
<dbReference type="Pfam" id="PF05958">
    <property type="entry name" value="tRNA_U5-meth_tr"/>
    <property type="match status" value="1"/>
</dbReference>
<dbReference type="PROSITE" id="PS01231">
    <property type="entry name" value="TRMA_2"/>
    <property type="match status" value="1"/>
</dbReference>
<dbReference type="Proteomes" id="UP000256650">
    <property type="component" value="Unassembled WGS sequence"/>
</dbReference>
<comment type="caution">
    <text evidence="7">The sequence shown here is derived from an EMBL/GenBank/DDBJ whole genome shotgun (WGS) entry which is preliminary data.</text>
</comment>
<dbReference type="PANTHER" id="PTHR47790:SF2">
    <property type="entry name" value="TRNA_TMRNA (URACIL-C(5))-METHYLTRANSFERASE"/>
    <property type="match status" value="1"/>
</dbReference>
<dbReference type="AlphaFoldDB" id="A0A3D8I9G8"/>
<comment type="similarity">
    <text evidence="5">Belongs to the class I-like SAM-binding methyltransferase superfamily. RNA M5U methyltransferase family.</text>
</comment>
<dbReference type="GO" id="GO:0000049">
    <property type="term" value="F:tRNA binding"/>
    <property type="evidence" value="ECO:0007669"/>
    <property type="project" value="TreeGrafter"/>
</dbReference>
<sequence>MTCKYLGVCGGCTEISLESKTAQASLLLNLSNFEVFSSQNSGFRARAEIGIYHLENKIHFAMRRLNPTSKKESRFVLIENCPNLLPNIQQILFILKDLLNTTEFYNFTIRLFSLEILSSQTNAILLTLIYHRNLTESWKKEAENLCQKLQLALNLEIHLIGRSKGVKWVVGKDYLTESLRILDKTYLYRYFEGAFTQPNPLINAQMITWILRHLEDSKTQDLLEMYCGCGNFTIPLAQKFRKVLATEISKTSIQAAQFATQINQISNIHFVRLSGEECMEALNNVRKFHRLREIPLDSFRFSAVLIDPPRAGLGAEICHFLQRFQTIIYISCNPVSLKKDLEILAQTHTILHTAFFDQFPHTHHLESGVILKSKF</sequence>
<keyword evidence="1 5" id="KW-0489">Methyltransferase</keyword>
<keyword evidence="2 5" id="KW-0808">Transferase</keyword>
<dbReference type="GO" id="GO:0030697">
    <property type="term" value="F:tRNA (uracil(54)-C5)-methyltransferase activity, S-adenosyl methionine-dependent"/>
    <property type="evidence" value="ECO:0007669"/>
    <property type="project" value="InterPro"/>
</dbReference>
<gene>
    <name evidence="7" type="ORF">CQA43_08565</name>
</gene>
<evidence type="ECO:0000256" key="3">
    <source>
        <dbReference type="ARBA" id="ARBA00022691"/>
    </source>
</evidence>
<keyword evidence="8" id="KW-1185">Reference proteome</keyword>
<feature type="binding site" evidence="5">
    <location>
        <position position="197"/>
    </location>
    <ligand>
        <name>S-adenosyl-L-methionine</name>
        <dbReference type="ChEBI" id="CHEBI:59789"/>
    </ligand>
</feature>
<keyword evidence="3 5" id="KW-0949">S-adenosyl-L-methionine</keyword>